<evidence type="ECO:0000256" key="3">
    <source>
        <dbReference type="ARBA" id="ARBA00022777"/>
    </source>
</evidence>
<dbReference type="RefSeq" id="WP_183525957.1">
    <property type="nucleotide sequence ID" value="NZ_JACIJM010000002.1"/>
</dbReference>
<dbReference type="Gene3D" id="1.10.510.10">
    <property type="entry name" value="Transferase(Phosphotransferase) domain 1"/>
    <property type="match status" value="1"/>
</dbReference>
<dbReference type="Proteomes" id="UP000535415">
    <property type="component" value="Unassembled WGS sequence"/>
</dbReference>
<dbReference type="GO" id="GO:0004674">
    <property type="term" value="F:protein serine/threonine kinase activity"/>
    <property type="evidence" value="ECO:0007669"/>
    <property type="project" value="TreeGrafter"/>
</dbReference>
<keyword evidence="6" id="KW-0812">Transmembrane</keyword>
<dbReference type="Gene3D" id="3.30.200.20">
    <property type="entry name" value="Phosphorylase Kinase, domain 1"/>
    <property type="match status" value="1"/>
</dbReference>
<evidence type="ECO:0000256" key="2">
    <source>
        <dbReference type="ARBA" id="ARBA00022741"/>
    </source>
</evidence>
<protein>
    <recommendedName>
        <fullName evidence="7">Protein kinase domain-containing protein</fullName>
    </recommendedName>
</protein>
<sequence>MGNENAAEIGAEISTDEDFVDELKPGTQLMHGQYTITSFLNAGGFGITYLAIDSLDRKIVIKECFPGAFCRRSRSIVQARSRAHQKELKSMVRLFVQEAKSLAKLSHPNIVGVHQVFEDNDTAYMALDFVEGRDMLDTMDDPDANVAPSLIRTMLIEILGAVGFIHSQDILHRDISPDNILIGQDGHPVLIDFGAAREEATKQSRVLSALSVVKDGYSPQEFYIAGSNQNASSDLYALGASFYHFMKGDTPPNSQARLAALASGDKDPYIPLKGAIEGYDDNFLAAIDKSLEVLPKNRVQSAQEWLDMIDGKHLPAPVVAAPTANVASAVAATTEATQGRSKAFILMASAAAIAIVGVGVAFSVGAFDTAEKAEVISAPAQAETQTSEAASVLDAEADAAAEALAVAQAQADAAAQAAVLAVAEAAQPQTITLVPATAHTPKPPTDIDDAHNMPTVRNGAPEKPVATVSASLIDNDMVHFASFASLGKSADFEADAFGMTETVPAFALGNEIVTKPDLDDSVVQSSWTVDLPFNASSTSSRVIGTVDLEAPSWANEGVEIDTVNGRSIVNLDGIEGALQTSVKLADETELQVNFGIRDTATGVRTEQSSVMPIIQKTELLNGLGFETRRADDTWVTTVTDVPDTANTDLKVGDEVVAYMLTSELVNDRTSLKAIMNREIADGTSLFSFAVNRDGVMWITSLDYTDSAQ</sequence>
<organism evidence="8 9">
    <name type="scientific">Yoonia ponticola</name>
    <dbReference type="NCBI Taxonomy" id="1524255"/>
    <lineage>
        <taxon>Bacteria</taxon>
        <taxon>Pseudomonadati</taxon>
        <taxon>Pseudomonadota</taxon>
        <taxon>Alphaproteobacteria</taxon>
        <taxon>Rhodobacterales</taxon>
        <taxon>Paracoccaceae</taxon>
        <taxon>Yoonia</taxon>
    </lineage>
</organism>
<dbReference type="PROSITE" id="PS50011">
    <property type="entry name" value="PROTEIN_KINASE_DOM"/>
    <property type="match status" value="1"/>
</dbReference>
<dbReference type="InterPro" id="IPR000719">
    <property type="entry name" value="Prot_kinase_dom"/>
</dbReference>
<dbReference type="PANTHER" id="PTHR43289">
    <property type="entry name" value="MITOGEN-ACTIVATED PROTEIN KINASE KINASE KINASE 20-RELATED"/>
    <property type="match status" value="1"/>
</dbReference>
<dbReference type="CDD" id="cd14014">
    <property type="entry name" value="STKc_PknB_like"/>
    <property type="match status" value="1"/>
</dbReference>
<evidence type="ECO:0000313" key="8">
    <source>
        <dbReference type="EMBL" id="MBB5721212.1"/>
    </source>
</evidence>
<dbReference type="PANTHER" id="PTHR43289:SF6">
    <property type="entry name" value="SERINE_THREONINE-PROTEIN KINASE NEKL-3"/>
    <property type="match status" value="1"/>
</dbReference>
<evidence type="ECO:0000256" key="4">
    <source>
        <dbReference type="ARBA" id="ARBA00022840"/>
    </source>
</evidence>
<keyword evidence="3" id="KW-0418">Kinase</keyword>
<reference evidence="8 9" key="1">
    <citation type="submission" date="2020-08" db="EMBL/GenBank/DDBJ databases">
        <title>Genomic Encyclopedia of Type Strains, Phase IV (KMG-IV): sequencing the most valuable type-strain genomes for metagenomic binning, comparative biology and taxonomic classification.</title>
        <authorList>
            <person name="Goeker M."/>
        </authorList>
    </citation>
    <scope>NUCLEOTIDE SEQUENCE [LARGE SCALE GENOMIC DNA]</scope>
    <source>
        <strain evidence="8 9">DSM 101064</strain>
    </source>
</reference>
<feature type="transmembrane region" description="Helical" evidence="6">
    <location>
        <begin position="34"/>
        <end position="52"/>
    </location>
</feature>
<feature type="region of interest" description="Disordered" evidence="5">
    <location>
        <begin position="436"/>
        <end position="461"/>
    </location>
</feature>
<feature type="transmembrane region" description="Helical" evidence="6">
    <location>
        <begin position="344"/>
        <end position="367"/>
    </location>
</feature>
<evidence type="ECO:0000256" key="1">
    <source>
        <dbReference type="ARBA" id="ARBA00022679"/>
    </source>
</evidence>
<accession>A0A7W9BIK1</accession>
<keyword evidence="1" id="KW-0808">Transferase</keyword>
<keyword evidence="4" id="KW-0067">ATP-binding</keyword>
<keyword evidence="6" id="KW-0472">Membrane</keyword>
<evidence type="ECO:0000313" key="9">
    <source>
        <dbReference type="Proteomes" id="UP000535415"/>
    </source>
</evidence>
<comment type="caution">
    <text evidence="8">The sequence shown here is derived from an EMBL/GenBank/DDBJ whole genome shotgun (WGS) entry which is preliminary data.</text>
</comment>
<feature type="domain" description="Protein kinase" evidence="7">
    <location>
        <begin position="34"/>
        <end position="319"/>
    </location>
</feature>
<dbReference type="EMBL" id="JACIJM010000002">
    <property type="protein sequence ID" value="MBB5721212.1"/>
    <property type="molecule type" value="Genomic_DNA"/>
</dbReference>
<dbReference type="InterPro" id="IPR008266">
    <property type="entry name" value="Tyr_kinase_AS"/>
</dbReference>
<keyword evidence="9" id="KW-1185">Reference proteome</keyword>
<proteinExistence type="predicted"/>
<keyword evidence="2" id="KW-0547">Nucleotide-binding</keyword>
<evidence type="ECO:0000259" key="7">
    <source>
        <dbReference type="PROSITE" id="PS50011"/>
    </source>
</evidence>
<dbReference type="PROSITE" id="PS00109">
    <property type="entry name" value="PROTEIN_KINASE_TYR"/>
    <property type="match status" value="1"/>
</dbReference>
<evidence type="ECO:0000256" key="6">
    <source>
        <dbReference type="SAM" id="Phobius"/>
    </source>
</evidence>
<gene>
    <name evidence="8" type="ORF">FHS72_000819</name>
</gene>
<dbReference type="InterPro" id="IPR011009">
    <property type="entry name" value="Kinase-like_dom_sf"/>
</dbReference>
<name>A0A7W9BIK1_9RHOB</name>
<evidence type="ECO:0000256" key="5">
    <source>
        <dbReference type="SAM" id="MobiDB-lite"/>
    </source>
</evidence>
<dbReference type="SUPFAM" id="SSF56112">
    <property type="entry name" value="Protein kinase-like (PK-like)"/>
    <property type="match status" value="1"/>
</dbReference>
<dbReference type="Pfam" id="PF00069">
    <property type="entry name" value="Pkinase"/>
    <property type="match status" value="1"/>
</dbReference>
<keyword evidence="6" id="KW-1133">Transmembrane helix</keyword>
<dbReference type="AlphaFoldDB" id="A0A7W9BIK1"/>
<dbReference type="GO" id="GO:0005524">
    <property type="term" value="F:ATP binding"/>
    <property type="evidence" value="ECO:0007669"/>
    <property type="project" value="UniProtKB-KW"/>
</dbReference>